<protein>
    <submittedName>
        <fullName evidence="5">FadR family transcriptional regulator</fullName>
    </submittedName>
</protein>
<dbReference type="Proteomes" id="UP000295244">
    <property type="component" value="Unassembled WGS sequence"/>
</dbReference>
<dbReference type="SUPFAM" id="SSF46785">
    <property type="entry name" value="Winged helix' DNA-binding domain"/>
    <property type="match status" value="1"/>
</dbReference>
<dbReference type="PANTHER" id="PTHR43537:SF24">
    <property type="entry name" value="GLUCONATE OPERON TRANSCRIPTIONAL REPRESSOR"/>
    <property type="match status" value="1"/>
</dbReference>
<dbReference type="PANTHER" id="PTHR43537">
    <property type="entry name" value="TRANSCRIPTIONAL REGULATOR, GNTR FAMILY"/>
    <property type="match status" value="1"/>
</dbReference>
<comment type="caution">
    <text evidence="5">The sequence shown here is derived from an EMBL/GenBank/DDBJ whole genome shotgun (WGS) entry which is preliminary data.</text>
</comment>
<dbReference type="InterPro" id="IPR008920">
    <property type="entry name" value="TF_FadR/GntR_C"/>
</dbReference>
<dbReference type="SMART" id="SM00895">
    <property type="entry name" value="FCD"/>
    <property type="match status" value="1"/>
</dbReference>
<dbReference type="InterPro" id="IPR011711">
    <property type="entry name" value="GntR_C"/>
</dbReference>
<reference evidence="5 6" key="1">
    <citation type="submission" date="2019-03" db="EMBL/GenBank/DDBJ databases">
        <title>Whole genome sequence of a novel Rubrobacter taiwanensis strain, isolated from Yellowstone National Park.</title>
        <authorList>
            <person name="Freed S."/>
            <person name="Ramaley R.F."/>
            <person name="Kyndt J.A."/>
        </authorList>
    </citation>
    <scope>NUCLEOTIDE SEQUENCE [LARGE SCALE GENOMIC DNA]</scope>
    <source>
        <strain evidence="5 6">Yellowstone</strain>
    </source>
</reference>
<dbReference type="Gene3D" id="1.10.10.10">
    <property type="entry name" value="Winged helix-like DNA-binding domain superfamily/Winged helix DNA-binding domain"/>
    <property type="match status" value="1"/>
</dbReference>
<dbReference type="OrthoDB" id="9784718at2"/>
<keyword evidence="3" id="KW-0804">Transcription</keyword>
<dbReference type="InterPro" id="IPR000524">
    <property type="entry name" value="Tscrpt_reg_HTH_GntR"/>
</dbReference>
<dbReference type="SMART" id="SM00345">
    <property type="entry name" value="HTH_GNTR"/>
    <property type="match status" value="1"/>
</dbReference>
<dbReference type="SUPFAM" id="SSF48008">
    <property type="entry name" value="GntR ligand-binding domain-like"/>
    <property type="match status" value="1"/>
</dbReference>
<dbReference type="EMBL" id="SKBU01000006">
    <property type="protein sequence ID" value="TCJ20101.1"/>
    <property type="molecule type" value="Genomic_DNA"/>
</dbReference>
<evidence type="ECO:0000256" key="2">
    <source>
        <dbReference type="ARBA" id="ARBA00023125"/>
    </source>
</evidence>
<evidence type="ECO:0000313" key="6">
    <source>
        <dbReference type="Proteomes" id="UP000295244"/>
    </source>
</evidence>
<keyword evidence="6" id="KW-1185">Reference proteome</keyword>
<dbReference type="GO" id="GO:0003677">
    <property type="term" value="F:DNA binding"/>
    <property type="evidence" value="ECO:0007669"/>
    <property type="project" value="UniProtKB-KW"/>
</dbReference>
<sequence length="260" mass="29337">MSEAGRRGGDLFEPVRTRRAFEAVVGQVVDRIRAGELREGDLLPGERELASSMQVSRPTVRLALKELAEAGVIEVRPGRGGGARVASVWIPERLLEAGAPEWRAEEIFAVLEARRAVEPRVAQLAALRAGREHFEAMRRAIDLEAAAAEEGDWRKIVQADLLFHRRMWRAAGNPHLERMMRDLGRELIPALEMAMRTTEDRAWAVEIHERTLAALMRGEMPGIEAVMDEHMSYLEIICEDALGRRRVREIPDFLKGRPAR</sequence>
<name>A0A4R1BR44_9ACTN</name>
<keyword evidence="1" id="KW-0805">Transcription regulation</keyword>
<evidence type="ECO:0000259" key="4">
    <source>
        <dbReference type="PROSITE" id="PS50949"/>
    </source>
</evidence>
<evidence type="ECO:0000313" key="5">
    <source>
        <dbReference type="EMBL" id="TCJ20101.1"/>
    </source>
</evidence>
<dbReference type="GO" id="GO:0003700">
    <property type="term" value="F:DNA-binding transcription factor activity"/>
    <property type="evidence" value="ECO:0007669"/>
    <property type="project" value="InterPro"/>
</dbReference>
<evidence type="ECO:0000256" key="3">
    <source>
        <dbReference type="ARBA" id="ARBA00023163"/>
    </source>
</evidence>
<dbReference type="Pfam" id="PF07729">
    <property type="entry name" value="FCD"/>
    <property type="match status" value="1"/>
</dbReference>
<dbReference type="CDD" id="cd07377">
    <property type="entry name" value="WHTH_GntR"/>
    <property type="match status" value="1"/>
</dbReference>
<dbReference type="Gene3D" id="1.20.120.530">
    <property type="entry name" value="GntR ligand-binding domain-like"/>
    <property type="match status" value="1"/>
</dbReference>
<organism evidence="5 6">
    <name type="scientific">Rubrobacter taiwanensis</name>
    <dbReference type="NCBI Taxonomy" id="185139"/>
    <lineage>
        <taxon>Bacteria</taxon>
        <taxon>Bacillati</taxon>
        <taxon>Actinomycetota</taxon>
        <taxon>Rubrobacteria</taxon>
        <taxon>Rubrobacterales</taxon>
        <taxon>Rubrobacteraceae</taxon>
        <taxon>Rubrobacter</taxon>
    </lineage>
</organism>
<evidence type="ECO:0000256" key="1">
    <source>
        <dbReference type="ARBA" id="ARBA00023015"/>
    </source>
</evidence>
<gene>
    <name evidence="5" type="ORF">E0L93_03935</name>
</gene>
<dbReference type="AlphaFoldDB" id="A0A4R1BR44"/>
<feature type="domain" description="HTH gntR-type" evidence="4">
    <location>
        <begin position="18"/>
        <end position="88"/>
    </location>
</feature>
<dbReference type="InterPro" id="IPR036388">
    <property type="entry name" value="WH-like_DNA-bd_sf"/>
</dbReference>
<dbReference type="PRINTS" id="PR00035">
    <property type="entry name" value="HTHGNTR"/>
</dbReference>
<dbReference type="InterPro" id="IPR036390">
    <property type="entry name" value="WH_DNA-bd_sf"/>
</dbReference>
<dbReference type="RefSeq" id="WP_132688711.1">
    <property type="nucleotide sequence ID" value="NZ_SKBU01000006.1"/>
</dbReference>
<proteinExistence type="predicted"/>
<accession>A0A4R1BR44</accession>
<keyword evidence="2" id="KW-0238">DNA-binding</keyword>
<dbReference type="PROSITE" id="PS50949">
    <property type="entry name" value="HTH_GNTR"/>
    <property type="match status" value="1"/>
</dbReference>
<dbReference type="Pfam" id="PF00392">
    <property type="entry name" value="GntR"/>
    <property type="match status" value="1"/>
</dbReference>